<dbReference type="RefSeq" id="WP_093921491.1">
    <property type="nucleotide sequence ID" value="NZ_FONW01000015.1"/>
</dbReference>
<reference evidence="1 2" key="1">
    <citation type="submission" date="2016-10" db="EMBL/GenBank/DDBJ databases">
        <authorList>
            <person name="de Groot N.N."/>
        </authorList>
    </citation>
    <scope>NUCLEOTIDE SEQUENCE [LARGE SCALE GENOMIC DNA]</scope>
    <source>
        <strain evidence="1 2">CGMCC 1.9156</strain>
    </source>
</reference>
<name>A0A1I2LAS9_9BACT</name>
<dbReference type="AlphaFoldDB" id="A0A1I2LAS9"/>
<proteinExistence type="predicted"/>
<dbReference type="Proteomes" id="UP000198964">
    <property type="component" value="Unassembled WGS sequence"/>
</dbReference>
<dbReference type="SUPFAM" id="SSF48239">
    <property type="entry name" value="Terpenoid cyclases/Protein prenyltransferases"/>
    <property type="match status" value="1"/>
</dbReference>
<protein>
    <submittedName>
        <fullName evidence="1">Uncharacterized protein</fullName>
    </submittedName>
</protein>
<dbReference type="EMBL" id="FONW01000015">
    <property type="protein sequence ID" value="SFF76404.1"/>
    <property type="molecule type" value="Genomic_DNA"/>
</dbReference>
<organism evidence="1 2">
    <name type="scientific">Sunxiuqinia elliptica</name>
    <dbReference type="NCBI Taxonomy" id="655355"/>
    <lineage>
        <taxon>Bacteria</taxon>
        <taxon>Pseudomonadati</taxon>
        <taxon>Bacteroidota</taxon>
        <taxon>Bacteroidia</taxon>
        <taxon>Marinilabiliales</taxon>
        <taxon>Prolixibacteraceae</taxon>
        <taxon>Sunxiuqinia</taxon>
    </lineage>
</organism>
<evidence type="ECO:0000313" key="2">
    <source>
        <dbReference type="Proteomes" id="UP000198964"/>
    </source>
</evidence>
<accession>A0A1I2LAS9</accession>
<keyword evidence="2" id="KW-1185">Reference proteome</keyword>
<dbReference type="InterPro" id="IPR008930">
    <property type="entry name" value="Terpenoid_cyclase/PrenylTrfase"/>
</dbReference>
<sequence>MNNHSEYLPIYQRFIRYVKVGLLALDQESREEVIAFIEDQQQSSGGFKDRGEQEDLYYSLFGFWLAKAAGLEQQLEALQNFILQQEEELNLVDRYSLMLLRRGLNLADQGGLNFFRQLFRRDYPVNFSYQLFLFLLVFDARYGYRRKWYRIFQSLIGLYRIPSGAPCSLVAAWLVASSQVGLKTNRMQARLMNYWDGEHGFKAFENGISSDLLSTGVALFALREAEAELRLLTPGSLNFIQANYEKGAFLSGDGDETRDLEYTFYGLLALGCILDSEETILN</sequence>
<dbReference type="STRING" id="655355.SAMN05216283_11559"/>
<evidence type="ECO:0000313" key="1">
    <source>
        <dbReference type="EMBL" id="SFF76404.1"/>
    </source>
</evidence>
<gene>
    <name evidence="1" type="ORF">SAMN05216283_11559</name>
</gene>